<comment type="caution">
    <text evidence="1">The sequence shown here is derived from an EMBL/GenBank/DDBJ whole genome shotgun (WGS) entry which is preliminary data.</text>
</comment>
<accession>A0ABR1MFY5</accession>
<evidence type="ECO:0000313" key="1">
    <source>
        <dbReference type="EMBL" id="KAK7548241.1"/>
    </source>
</evidence>
<protein>
    <submittedName>
        <fullName evidence="1">Uncharacterized protein</fullName>
    </submittedName>
</protein>
<dbReference type="Proteomes" id="UP001365128">
    <property type="component" value="Unassembled WGS sequence"/>
</dbReference>
<dbReference type="EMBL" id="JBBPDW010000011">
    <property type="protein sequence ID" value="KAK7548241.1"/>
    <property type="molecule type" value="Genomic_DNA"/>
</dbReference>
<evidence type="ECO:0000313" key="2">
    <source>
        <dbReference type="Proteomes" id="UP001365128"/>
    </source>
</evidence>
<reference evidence="1 2" key="1">
    <citation type="submission" date="2024-04" db="EMBL/GenBank/DDBJ databases">
        <title>Phyllosticta paracitricarpa is synonymous to the EU quarantine fungus P. citricarpa based on phylogenomic analyses.</title>
        <authorList>
            <consortium name="Lawrence Berkeley National Laboratory"/>
            <person name="Van Ingen-Buijs V.A."/>
            <person name="Van Westerhoven A.C."/>
            <person name="Haridas S."/>
            <person name="Skiadas P."/>
            <person name="Martin F."/>
            <person name="Groenewald J.Z."/>
            <person name="Crous P.W."/>
            <person name="Seidl M.F."/>
        </authorList>
    </citation>
    <scope>NUCLEOTIDE SEQUENCE [LARGE SCALE GENOMIC DNA]</scope>
    <source>
        <strain evidence="1 2">CBS 122670</strain>
    </source>
</reference>
<keyword evidence="2" id="KW-1185">Reference proteome</keyword>
<sequence length="197" mass="21638">MRLLLTTKQFPSLHVVPGTLSAAFARPPRRSALSRNGSLSPAIPVQYLGTCTLPTLLLLAVDFYPVSSSFVALSPRRRVVFFSIILTSAAKHAPISALPTLDSRHRLPNTAICRHRPQSWPPHWAPAARLSPLHDSLLTCARPTYAVRGPGNGCAVAPCYSAHLLRAEMQAGVFFFSFSFFFFFWQTSTPHAVDVNP</sequence>
<name>A0ABR1MFY5_9PEZI</name>
<proteinExistence type="predicted"/>
<organism evidence="1 2">
    <name type="scientific">Phyllosticta citricarpa</name>
    <dbReference type="NCBI Taxonomy" id="55181"/>
    <lineage>
        <taxon>Eukaryota</taxon>
        <taxon>Fungi</taxon>
        <taxon>Dikarya</taxon>
        <taxon>Ascomycota</taxon>
        <taxon>Pezizomycotina</taxon>
        <taxon>Dothideomycetes</taxon>
        <taxon>Dothideomycetes incertae sedis</taxon>
        <taxon>Botryosphaeriales</taxon>
        <taxon>Phyllostictaceae</taxon>
        <taxon>Phyllosticta</taxon>
    </lineage>
</organism>
<gene>
    <name evidence="1" type="ORF">IWX46DRAFT_51275</name>
</gene>